<name>A0A7C3PKM8_9CYAN</name>
<accession>A0A7C3PKM8</accession>
<dbReference type="AlphaFoldDB" id="A0A7C3PKM8"/>
<protein>
    <submittedName>
        <fullName evidence="1">Uncharacterized protein</fullName>
    </submittedName>
</protein>
<dbReference type="EMBL" id="DSRU01000405">
    <property type="protein sequence ID" value="HFN01379.1"/>
    <property type="molecule type" value="Genomic_DNA"/>
</dbReference>
<sequence length="146" mass="16543">MPSLTEAKPTTVCPIAKSIYRDGDGKGFELVFGAPLPNTTYHATAVIHHPQQRSLYQFTVNQSSGYGSVWLNELSKKNSRQSQRFWITFFDQNLKSATPLWLGEEKEAPKYAVVAELGSHDYYQRRGTEKPSLIGDVIWVFDRCQA</sequence>
<organism evidence="1">
    <name type="scientific">Oscillatoriales cyanobacterium SpSt-418</name>
    <dbReference type="NCBI Taxonomy" id="2282169"/>
    <lineage>
        <taxon>Bacteria</taxon>
        <taxon>Bacillati</taxon>
        <taxon>Cyanobacteriota</taxon>
        <taxon>Cyanophyceae</taxon>
        <taxon>Oscillatoriophycideae</taxon>
        <taxon>Oscillatoriales</taxon>
    </lineage>
</organism>
<proteinExistence type="predicted"/>
<reference evidence="1" key="1">
    <citation type="journal article" date="2020" name="mSystems">
        <title>Genome- and Community-Level Interaction Insights into Carbon Utilization and Element Cycling Functions of Hydrothermarchaeota in Hydrothermal Sediment.</title>
        <authorList>
            <person name="Zhou Z."/>
            <person name="Liu Y."/>
            <person name="Xu W."/>
            <person name="Pan J."/>
            <person name="Luo Z.H."/>
            <person name="Li M."/>
        </authorList>
    </citation>
    <scope>NUCLEOTIDE SEQUENCE [LARGE SCALE GENOMIC DNA]</scope>
    <source>
        <strain evidence="1">SpSt-418</strain>
    </source>
</reference>
<comment type="caution">
    <text evidence="1">The sequence shown here is derived from an EMBL/GenBank/DDBJ whole genome shotgun (WGS) entry which is preliminary data.</text>
</comment>
<evidence type="ECO:0000313" key="1">
    <source>
        <dbReference type="EMBL" id="HFN01379.1"/>
    </source>
</evidence>
<gene>
    <name evidence="1" type="ORF">ENR64_27265</name>
</gene>